<proteinExistence type="inferred from homology"/>
<protein>
    <submittedName>
        <fullName evidence="2">TolB protein</fullName>
    </submittedName>
</protein>
<comment type="similarity">
    <text evidence="1">Belongs to the TolB family.</text>
</comment>
<dbReference type="KEGG" id="abas:ACPOL_4616"/>
<dbReference type="Gene3D" id="2.120.10.30">
    <property type="entry name" value="TolB, C-terminal domain"/>
    <property type="match status" value="1"/>
</dbReference>
<dbReference type="InterPro" id="IPR011659">
    <property type="entry name" value="WD40"/>
</dbReference>
<dbReference type="RefSeq" id="WP_114208778.1">
    <property type="nucleotide sequence ID" value="NZ_CP030840.1"/>
</dbReference>
<dbReference type="Proteomes" id="UP000253606">
    <property type="component" value="Chromosome"/>
</dbReference>
<evidence type="ECO:0000313" key="2">
    <source>
        <dbReference type="EMBL" id="AXC13888.1"/>
    </source>
</evidence>
<dbReference type="SUPFAM" id="SSF69322">
    <property type="entry name" value="Tricorn protease domain 2"/>
    <property type="match status" value="1"/>
</dbReference>
<accession>A0A2Z5G458</accession>
<keyword evidence="3" id="KW-1185">Reference proteome</keyword>
<gene>
    <name evidence="2" type="ORF">ACPOL_4616</name>
</gene>
<dbReference type="InterPro" id="IPR011042">
    <property type="entry name" value="6-blade_b-propeller_TolB-like"/>
</dbReference>
<evidence type="ECO:0000313" key="3">
    <source>
        <dbReference type="Proteomes" id="UP000253606"/>
    </source>
</evidence>
<dbReference type="PANTHER" id="PTHR36842">
    <property type="entry name" value="PROTEIN TOLB HOMOLOG"/>
    <property type="match status" value="1"/>
</dbReference>
<name>A0A2Z5G458_9BACT</name>
<reference evidence="2 3" key="1">
    <citation type="journal article" date="2018" name="Front. Microbiol.">
        <title>Hydrolytic Capabilities as a Key to Environmental Success: Chitinolytic and Cellulolytic Acidobacteria From Acidic Sub-arctic Soils and Boreal Peatlands.</title>
        <authorList>
            <person name="Belova S.E."/>
            <person name="Ravin N.V."/>
            <person name="Pankratov T.A."/>
            <person name="Rakitin A.L."/>
            <person name="Ivanova A.A."/>
            <person name="Beletsky A.V."/>
            <person name="Mardanov A.V."/>
            <person name="Sinninghe Damste J.S."/>
            <person name="Dedysh S.N."/>
        </authorList>
    </citation>
    <scope>NUCLEOTIDE SEQUENCE [LARGE SCALE GENOMIC DNA]</scope>
    <source>
        <strain evidence="2 3">SBC82</strain>
    </source>
</reference>
<dbReference type="AlphaFoldDB" id="A0A2Z5G458"/>
<dbReference type="Pfam" id="PF07676">
    <property type="entry name" value="PD40"/>
    <property type="match status" value="2"/>
</dbReference>
<dbReference type="PANTHER" id="PTHR36842:SF1">
    <property type="entry name" value="PROTEIN TOLB"/>
    <property type="match status" value="1"/>
</dbReference>
<organism evidence="2 3">
    <name type="scientific">Acidisarcina polymorpha</name>
    <dbReference type="NCBI Taxonomy" id="2211140"/>
    <lineage>
        <taxon>Bacteria</taxon>
        <taxon>Pseudomonadati</taxon>
        <taxon>Acidobacteriota</taxon>
        <taxon>Terriglobia</taxon>
        <taxon>Terriglobales</taxon>
        <taxon>Acidobacteriaceae</taxon>
        <taxon>Acidisarcina</taxon>
    </lineage>
</organism>
<evidence type="ECO:0000256" key="1">
    <source>
        <dbReference type="ARBA" id="ARBA00009820"/>
    </source>
</evidence>
<dbReference type="OrthoDB" id="113438at2"/>
<dbReference type="EMBL" id="CP030840">
    <property type="protein sequence ID" value="AXC13888.1"/>
    <property type="molecule type" value="Genomic_DNA"/>
</dbReference>
<dbReference type="Gene3D" id="2.120.10.60">
    <property type="entry name" value="Tricorn protease N-terminal domain"/>
    <property type="match status" value="1"/>
</dbReference>
<sequence>MTTGVVPPSPTAVVTPALFGGELRGHEFLMTSLRTGNTEVFRFDPYSGDATNLTRSPNSHQRYPMWSPDGERFLFTSDRDGAYNLFIAKADGSDVEQLTHVSPPSAVYLPSWSREDDLIAFGISGTNARFEVIDTQKREVQVVAPGRDPHISANGAAITFTNWVETGYCVFVLDLKTAEVRQLTSHQNHIGAVTPTFSPDGKRILYSDSLGEVLEIFSLDVATGDIHQLTNFGMFATSPAWSPDQQWISFRLTDQNFWNDATIARQVHEERRGDKRPVWVMRADGREPHVLETLRYQCAIDGSRAVWHPKAHER</sequence>